<protein>
    <submittedName>
        <fullName evidence="2">Uncharacterized protein</fullName>
    </submittedName>
</protein>
<feature type="compositionally biased region" description="Basic and acidic residues" evidence="1">
    <location>
        <begin position="260"/>
        <end position="269"/>
    </location>
</feature>
<gene>
    <name evidence="2" type="ORF">TDIB3V08_LOCUS5995</name>
</gene>
<dbReference type="EMBL" id="OA567011">
    <property type="protein sequence ID" value="CAD7199750.1"/>
    <property type="molecule type" value="Genomic_DNA"/>
</dbReference>
<feature type="region of interest" description="Disordered" evidence="1">
    <location>
        <begin position="127"/>
        <end position="273"/>
    </location>
</feature>
<proteinExistence type="predicted"/>
<sequence length="294" mass="31575">MGSTHLPPLPETEHTYTGSKGHLSLVNRSNPNLCQVGLITGGLIGPWDWYRDRRTWSYLLRSLVLECVAPTDDSDIESLYPQGVLMTVQTTSDLPGTTPLTPQNTVTIASPGLTKHDVKYLLIQLHQHPSPPRGAPPSPPRGAPPSPPRGPPPSPPRGPPPSPPRGPPSSPPRGTPPSPARGNNLRASAVESLILASGPPKVGMGGETGEAVKGSPTGALKKDQRETAEKNIKKGAKALTKPSRKDTTTQSLQNKPKPLLKREVQERLGKARRPKKALNQFLILRDSDMDCEDN</sequence>
<accession>A0A7R8ZAT7</accession>
<dbReference type="AlphaFoldDB" id="A0A7R8ZAT7"/>
<evidence type="ECO:0000313" key="2">
    <source>
        <dbReference type="EMBL" id="CAD7199750.1"/>
    </source>
</evidence>
<organism evidence="2">
    <name type="scientific">Timema douglasi</name>
    <name type="common">Walking stick</name>
    <dbReference type="NCBI Taxonomy" id="61478"/>
    <lineage>
        <taxon>Eukaryota</taxon>
        <taxon>Metazoa</taxon>
        <taxon>Ecdysozoa</taxon>
        <taxon>Arthropoda</taxon>
        <taxon>Hexapoda</taxon>
        <taxon>Insecta</taxon>
        <taxon>Pterygota</taxon>
        <taxon>Neoptera</taxon>
        <taxon>Polyneoptera</taxon>
        <taxon>Phasmatodea</taxon>
        <taxon>Timematodea</taxon>
        <taxon>Timematoidea</taxon>
        <taxon>Timematidae</taxon>
        <taxon>Timema</taxon>
    </lineage>
</organism>
<reference evidence="2" key="1">
    <citation type="submission" date="2020-11" db="EMBL/GenBank/DDBJ databases">
        <authorList>
            <person name="Tran Van P."/>
        </authorList>
    </citation>
    <scope>NUCLEOTIDE SEQUENCE</scope>
</reference>
<name>A0A7R8ZAT7_TIMDO</name>
<feature type="compositionally biased region" description="Basic and acidic residues" evidence="1">
    <location>
        <begin position="220"/>
        <end position="232"/>
    </location>
</feature>
<feature type="compositionally biased region" description="Pro residues" evidence="1">
    <location>
        <begin position="129"/>
        <end position="179"/>
    </location>
</feature>
<evidence type="ECO:0000256" key="1">
    <source>
        <dbReference type="SAM" id="MobiDB-lite"/>
    </source>
</evidence>